<dbReference type="EMBL" id="JARNBH010000044">
    <property type="protein sequence ID" value="MEC0276940.1"/>
    <property type="molecule type" value="Genomic_DNA"/>
</dbReference>
<dbReference type="SUPFAM" id="SSF55729">
    <property type="entry name" value="Acyl-CoA N-acyltransferases (Nat)"/>
    <property type="match status" value="1"/>
</dbReference>
<dbReference type="Gene3D" id="3.40.630.30">
    <property type="match status" value="1"/>
</dbReference>
<dbReference type="AlphaFoldDB" id="A0AAW9NPJ3"/>
<evidence type="ECO:0000313" key="2">
    <source>
        <dbReference type="EMBL" id="MEC0276940.1"/>
    </source>
</evidence>
<dbReference type="PROSITE" id="PS51186">
    <property type="entry name" value="GNAT"/>
    <property type="match status" value="1"/>
</dbReference>
<feature type="domain" description="N-acetyltransferase" evidence="1">
    <location>
        <begin position="3"/>
        <end position="152"/>
    </location>
</feature>
<dbReference type="CDD" id="cd04301">
    <property type="entry name" value="NAT_SF"/>
    <property type="match status" value="1"/>
</dbReference>
<sequence length="152" mass="17251">MNLKIRKAGIDDTKLVTDMAAKLLSELRERTVFSSDLFDICEELLSKEGNLYTVFLAFKEEECIGMVTIHGVTSLYATGSMGIIQELYVLPNLRSEGTGDQLIHAAKEHGYKCGWTNIEVGAPHAEKWSRTVSFYKRKDFKEIGPRLRYDLK</sequence>
<dbReference type="InterPro" id="IPR016181">
    <property type="entry name" value="Acyl_CoA_acyltransferase"/>
</dbReference>
<dbReference type="GO" id="GO:0016747">
    <property type="term" value="F:acyltransferase activity, transferring groups other than amino-acyl groups"/>
    <property type="evidence" value="ECO:0007669"/>
    <property type="project" value="InterPro"/>
</dbReference>
<evidence type="ECO:0000259" key="1">
    <source>
        <dbReference type="PROSITE" id="PS51186"/>
    </source>
</evidence>
<comment type="caution">
    <text evidence="2">The sequence shown here is derived from an EMBL/GenBank/DDBJ whole genome shotgun (WGS) entry which is preliminary data.</text>
</comment>
<dbReference type="RefSeq" id="WP_367408481.1">
    <property type="nucleotide sequence ID" value="NZ_JARNBH010000044.1"/>
</dbReference>
<dbReference type="Proteomes" id="UP001307168">
    <property type="component" value="Unassembled WGS sequence"/>
</dbReference>
<organism evidence="2 3">
    <name type="scientific">Peribacillus castrilensis</name>
    <dbReference type="NCBI Taxonomy" id="2897690"/>
    <lineage>
        <taxon>Bacteria</taxon>
        <taxon>Bacillati</taxon>
        <taxon>Bacillota</taxon>
        <taxon>Bacilli</taxon>
        <taxon>Bacillales</taxon>
        <taxon>Bacillaceae</taxon>
        <taxon>Peribacillus</taxon>
    </lineage>
</organism>
<keyword evidence="3" id="KW-1185">Reference proteome</keyword>
<name>A0AAW9NPJ3_9BACI</name>
<gene>
    <name evidence="2" type="ORF">P4706_28520</name>
</gene>
<evidence type="ECO:0000313" key="3">
    <source>
        <dbReference type="Proteomes" id="UP001307168"/>
    </source>
</evidence>
<proteinExistence type="predicted"/>
<protein>
    <submittedName>
        <fullName evidence="2">GNAT family N-acetyltransferase</fullName>
    </submittedName>
</protein>
<reference evidence="2 3" key="1">
    <citation type="submission" date="2023-03" db="EMBL/GenBank/DDBJ databases">
        <title>Bacillus Genome Sequencing.</title>
        <authorList>
            <person name="Dunlap C."/>
        </authorList>
    </citation>
    <scope>NUCLEOTIDE SEQUENCE [LARGE SCALE GENOMIC DNA]</scope>
    <source>
        <strain evidence="2 3">B-41290</strain>
    </source>
</reference>
<dbReference type="InterPro" id="IPR000182">
    <property type="entry name" value="GNAT_dom"/>
</dbReference>
<accession>A0AAW9NPJ3</accession>
<dbReference type="Pfam" id="PF13508">
    <property type="entry name" value="Acetyltransf_7"/>
    <property type="match status" value="1"/>
</dbReference>